<keyword evidence="1" id="KW-0812">Transmembrane</keyword>
<dbReference type="eggNOG" id="ENOG5033D3K">
    <property type="taxonomic scope" value="Bacteria"/>
</dbReference>
<dbReference type="Proteomes" id="UP000007721">
    <property type="component" value="Chromosome"/>
</dbReference>
<accession>B9M4J3</accession>
<gene>
    <name evidence="2" type="primary">dhc2</name>
    <name evidence="2" type="ordered locus">Geob_1359</name>
</gene>
<dbReference type="KEGG" id="geo:Geob_1359"/>
<keyword evidence="1" id="KW-0472">Membrane</keyword>
<dbReference type="RefSeq" id="WP_012646448.1">
    <property type="nucleotide sequence ID" value="NC_011979.1"/>
</dbReference>
<dbReference type="EMBL" id="CP001390">
    <property type="protein sequence ID" value="ACM19719.1"/>
    <property type="molecule type" value="Genomic_DNA"/>
</dbReference>
<dbReference type="HOGENOM" id="CLU_189784_0_0_7"/>
<dbReference type="OrthoDB" id="5432744at2"/>
<evidence type="ECO:0000256" key="1">
    <source>
        <dbReference type="SAM" id="Phobius"/>
    </source>
</evidence>
<protein>
    <submittedName>
        <fullName evidence="2">Cytochrome c, 2 heme-binding sites</fullName>
    </submittedName>
</protein>
<dbReference type="AlphaFoldDB" id="B9M4J3"/>
<organism evidence="2 3">
    <name type="scientific">Geotalea daltonii (strain DSM 22248 / JCM 15807 / FRC-32)</name>
    <name type="common">Geobacter daltonii</name>
    <dbReference type="NCBI Taxonomy" id="316067"/>
    <lineage>
        <taxon>Bacteria</taxon>
        <taxon>Pseudomonadati</taxon>
        <taxon>Thermodesulfobacteriota</taxon>
        <taxon>Desulfuromonadia</taxon>
        <taxon>Geobacterales</taxon>
        <taxon>Geobacteraceae</taxon>
        <taxon>Geotalea</taxon>
    </lineage>
</organism>
<keyword evidence="1" id="KW-1133">Transmembrane helix</keyword>
<dbReference type="SUPFAM" id="SSF48695">
    <property type="entry name" value="Multiheme cytochromes"/>
    <property type="match status" value="1"/>
</dbReference>
<evidence type="ECO:0000313" key="2">
    <source>
        <dbReference type="EMBL" id="ACM19719.1"/>
    </source>
</evidence>
<reference evidence="2 3" key="1">
    <citation type="submission" date="2009-01" db="EMBL/GenBank/DDBJ databases">
        <title>Complete sequence of Geobacter sp. FRC-32.</title>
        <authorList>
            <consortium name="US DOE Joint Genome Institute"/>
            <person name="Lucas S."/>
            <person name="Copeland A."/>
            <person name="Lapidus A."/>
            <person name="Glavina del Rio T."/>
            <person name="Dalin E."/>
            <person name="Tice H."/>
            <person name="Bruce D."/>
            <person name="Goodwin L."/>
            <person name="Pitluck S."/>
            <person name="Saunders E."/>
            <person name="Brettin T."/>
            <person name="Detter J.C."/>
            <person name="Han C."/>
            <person name="Larimer F."/>
            <person name="Land M."/>
            <person name="Hauser L."/>
            <person name="Kyrpides N."/>
            <person name="Ovchinnikova G."/>
            <person name="Kostka J."/>
            <person name="Richardson P."/>
        </authorList>
    </citation>
    <scope>NUCLEOTIDE SEQUENCE [LARGE SCALE GENOMIC DNA]</scope>
    <source>
        <strain evidence="3">DSM 22248 / JCM 15807 / FRC-32</strain>
    </source>
</reference>
<dbReference type="InterPro" id="IPR036280">
    <property type="entry name" value="Multihaem_cyt_sf"/>
</dbReference>
<dbReference type="Gene3D" id="1.10.1130.20">
    <property type="match status" value="1"/>
</dbReference>
<proteinExistence type="predicted"/>
<keyword evidence="3" id="KW-1185">Reference proteome</keyword>
<evidence type="ECO:0000313" key="3">
    <source>
        <dbReference type="Proteomes" id="UP000007721"/>
    </source>
</evidence>
<feature type="transmembrane region" description="Helical" evidence="1">
    <location>
        <begin position="7"/>
        <end position="26"/>
    </location>
</feature>
<name>B9M4J3_GEODF</name>
<sequence>MKIGKKDWLFIGLIGIVAIIFIAISGEEKTKKVPLDDTHKPFYEIVAKTGSKMEADKGCPACHNEQGGISFPPKHPVKPKDGPMRCLFCHKLQKAGK</sequence>
<dbReference type="STRING" id="316067.Geob_1359"/>